<feature type="domain" description="EamA" evidence="8">
    <location>
        <begin position="148"/>
        <end position="283"/>
    </location>
</feature>
<keyword evidence="3" id="KW-1003">Cell membrane</keyword>
<organism evidence="9 10">
    <name type="scientific">Mesobacillus campisalis</name>
    <dbReference type="NCBI Taxonomy" id="1408103"/>
    <lineage>
        <taxon>Bacteria</taxon>
        <taxon>Bacillati</taxon>
        <taxon>Bacillota</taxon>
        <taxon>Bacilli</taxon>
        <taxon>Bacillales</taxon>
        <taxon>Bacillaceae</taxon>
        <taxon>Mesobacillus</taxon>
    </lineage>
</organism>
<feature type="domain" description="EamA" evidence="8">
    <location>
        <begin position="4"/>
        <end position="136"/>
    </location>
</feature>
<keyword evidence="5 7" id="KW-1133">Transmembrane helix</keyword>
<dbReference type="PATRIC" id="fig|1408103.3.peg.2227"/>
<dbReference type="Gene3D" id="1.10.3730.20">
    <property type="match status" value="1"/>
</dbReference>
<gene>
    <name evidence="9" type="ORF">WQ57_09885</name>
</gene>
<feature type="transmembrane region" description="Helical" evidence="7">
    <location>
        <begin position="120"/>
        <end position="137"/>
    </location>
</feature>
<dbReference type="EMBL" id="LAYY01000009">
    <property type="protein sequence ID" value="KKK38120.1"/>
    <property type="molecule type" value="Genomic_DNA"/>
</dbReference>
<sequence length="306" mass="33739">MFKAYAWLTLCVMVWGSNFVFGKMLVEDFSPAMLTMLRLLFIVLFLIGISSYKKHLKRINKSDVLGILLLGIIGVFINQWSFFVGLQTADPTTSALILATTPILTSVLAAIFLKEKLTIRMLLGSIVAVIGIYFVVTKGNLSSVQVDKGLFWIVITMVTFAIMIIMTRHFSHRIDPLTITFHSNVVGLIVSLPFAFLMDAPIQISSSISDWSFLIGTAVVVHGIATLIWNNYIGHVDASKASILSNLEPFVAMIMGLILLYKPITGAEIIGSVFIVGGVVLSTYQRRKLTCPGPEKKLPRVAKKIL</sequence>
<keyword evidence="10" id="KW-1185">Reference proteome</keyword>
<comment type="subcellular location">
    <subcellularLocation>
        <location evidence="1">Cell membrane</location>
        <topology evidence="1">Multi-pass membrane protein</topology>
    </subcellularLocation>
</comment>
<evidence type="ECO:0000256" key="1">
    <source>
        <dbReference type="ARBA" id="ARBA00004651"/>
    </source>
</evidence>
<evidence type="ECO:0000256" key="6">
    <source>
        <dbReference type="ARBA" id="ARBA00023136"/>
    </source>
</evidence>
<feature type="transmembrane region" description="Helical" evidence="7">
    <location>
        <begin position="149"/>
        <end position="167"/>
    </location>
</feature>
<evidence type="ECO:0000256" key="2">
    <source>
        <dbReference type="ARBA" id="ARBA00007362"/>
    </source>
</evidence>
<evidence type="ECO:0000313" key="10">
    <source>
        <dbReference type="Proteomes" id="UP000034166"/>
    </source>
</evidence>
<feature type="transmembrane region" description="Helical" evidence="7">
    <location>
        <begin position="267"/>
        <end position="284"/>
    </location>
</feature>
<evidence type="ECO:0000256" key="5">
    <source>
        <dbReference type="ARBA" id="ARBA00022989"/>
    </source>
</evidence>
<evidence type="ECO:0000256" key="3">
    <source>
        <dbReference type="ARBA" id="ARBA00022475"/>
    </source>
</evidence>
<protein>
    <submittedName>
        <fullName evidence="9">Permease</fullName>
    </submittedName>
</protein>
<evidence type="ECO:0000313" key="9">
    <source>
        <dbReference type="EMBL" id="KKK38120.1"/>
    </source>
</evidence>
<dbReference type="InterPro" id="IPR000620">
    <property type="entry name" value="EamA_dom"/>
</dbReference>
<dbReference type="PANTHER" id="PTHR32322">
    <property type="entry name" value="INNER MEMBRANE TRANSPORTER"/>
    <property type="match status" value="1"/>
</dbReference>
<accession>A0A0M2SZU5</accession>
<feature type="transmembrane region" description="Helical" evidence="7">
    <location>
        <begin position="241"/>
        <end position="261"/>
    </location>
</feature>
<feature type="transmembrane region" description="Helical" evidence="7">
    <location>
        <begin position="64"/>
        <end position="83"/>
    </location>
</feature>
<feature type="transmembrane region" description="Helical" evidence="7">
    <location>
        <begin position="179"/>
        <end position="198"/>
    </location>
</feature>
<comment type="caution">
    <text evidence="9">The sequence shown here is derived from an EMBL/GenBank/DDBJ whole genome shotgun (WGS) entry which is preliminary data.</text>
</comment>
<comment type="similarity">
    <text evidence="2">Belongs to the EamA transporter family.</text>
</comment>
<dbReference type="InterPro" id="IPR037185">
    <property type="entry name" value="EmrE-like"/>
</dbReference>
<proteinExistence type="inferred from homology"/>
<evidence type="ECO:0000256" key="4">
    <source>
        <dbReference type="ARBA" id="ARBA00022692"/>
    </source>
</evidence>
<feature type="transmembrane region" description="Helical" evidence="7">
    <location>
        <begin position="32"/>
        <end position="52"/>
    </location>
</feature>
<reference evidence="9 10" key="1">
    <citation type="submission" date="2015-04" db="EMBL/GenBank/DDBJ databases">
        <title>Taxonomic description and genome sequence of Bacillus campisalis sp. nov., a novel member of the genus Bacillus isolated from solar saltern.</title>
        <authorList>
            <person name="Mathan Kumar R."/>
            <person name="Kaur G."/>
            <person name="Kumar A."/>
            <person name="Singh N.K."/>
            <person name="Kaur N."/>
            <person name="Kumar N."/>
            <person name="Mayilraj S."/>
        </authorList>
    </citation>
    <scope>NUCLEOTIDE SEQUENCE [LARGE SCALE GENOMIC DNA]</scope>
    <source>
        <strain evidence="9 10">SA2-6</strain>
    </source>
</reference>
<evidence type="ECO:0000256" key="7">
    <source>
        <dbReference type="SAM" id="Phobius"/>
    </source>
</evidence>
<feature type="transmembrane region" description="Helical" evidence="7">
    <location>
        <begin position="95"/>
        <end position="113"/>
    </location>
</feature>
<dbReference type="Pfam" id="PF00892">
    <property type="entry name" value="EamA"/>
    <property type="match status" value="2"/>
</dbReference>
<keyword evidence="4 7" id="KW-0812">Transmembrane</keyword>
<dbReference type="RefSeq" id="WP_046523596.1">
    <property type="nucleotide sequence ID" value="NZ_LAYY01000009.1"/>
</dbReference>
<dbReference type="InterPro" id="IPR050638">
    <property type="entry name" value="AA-Vitamin_Transporters"/>
</dbReference>
<evidence type="ECO:0000259" key="8">
    <source>
        <dbReference type="Pfam" id="PF00892"/>
    </source>
</evidence>
<dbReference type="OrthoDB" id="9805239at2"/>
<keyword evidence="6 7" id="KW-0472">Membrane</keyword>
<dbReference type="AlphaFoldDB" id="A0A0M2SZU5"/>
<feature type="transmembrane region" description="Helical" evidence="7">
    <location>
        <begin position="210"/>
        <end position="229"/>
    </location>
</feature>
<dbReference type="PANTHER" id="PTHR32322:SF18">
    <property type="entry name" value="S-ADENOSYLMETHIONINE_S-ADENOSYLHOMOCYSTEINE TRANSPORTER"/>
    <property type="match status" value="1"/>
</dbReference>
<dbReference type="SUPFAM" id="SSF103481">
    <property type="entry name" value="Multidrug resistance efflux transporter EmrE"/>
    <property type="match status" value="2"/>
</dbReference>
<dbReference type="GO" id="GO:0005886">
    <property type="term" value="C:plasma membrane"/>
    <property type="evidence" value="ECO:0007669"/>
    <property type="project" value="UniProtKB-SubCell"/>
</dbReference>
<dbReference type="Proteomes" id="UP000034166">
    <property type="component" value="Unassembled WGS sequence"/>
</dbReference>
<name>A0A0M2SZU5_9BACI</name>